<dbReference type="Pfam" id="PF13173">
    <property type="entry name" value="AAA_14"/>
    <property type="match status" value="1"/>
</dbReference>
<dbReference type="Pfam" id="PF13635">
    <property type="entry name" value="DUF4143"/>
    <property type="match status" value="1"/>
</dbReference>
<dbReference type="InterPro" id="IPR041682">
    <property type="entry name" value="AAA_14"/>
</dbReference>
<reference evidence="3 4" key="1">
    <citation type="journal article" date="2016" name="Nat. Commun.">
        <title>Thousands of microbial genomes shed light on interconnected biogeochemical processes in an aquifer system.</title>
        <authorList>
            <person name="Anantharaman K."/>
            <person name="Brown C.T."/>
            <person name="Hug L.A."/>
            <person name="Sharon I."/>
            <person name="Castelle C.J."/>
            <person name="Probst A.J."/>
            <person name="Thomas B.C."/>
            <person name="Singh A."/>
            <person name="Wilkins M.J."/>
            <person name="Karaoz U."/>
            <person name="Brodie E.L."/>
            <person name="Williams K.H."/>
            <person name="Hubbard S.S."/>
            <person name="Banfield J.F."/>
        </authorList>
    </citation>
    <scope>NUCLEOTIDE SEQUENCE [LARGE SCALE GENOMIC DNA]</scope>
</reference>
<evidence type="ECO:0000259" key="1">
    <source>
        <dbReference type="Pfam" id="PF13173"/>
    </source>
</evidence>
<name>A0A1F8BG03_9BACT</name>
<evidence type="ECO:0000313" key="3">
    <source>
        <dbReference type="EMBL" id="OGM62880.1"/>
    </source>
</evidence>
<evidence type="ECO:0000259" key="2">
    <source>
        <dbReference type="Pfam" id="PF13635"/>
    </source>
</evidence>
<sequence length="422" mass="49356">MVIKRSMLPELEKHLTEKEISMIVGPRQAGKTTLMLWLKNKLDGRGKSTLYLNLDYDSDKKFFTTQQTLINKIELELQGEGGYVFIDEIQRKEDAGLFFKGIYDMNLSYKFILSGSGSYELKEKVHESLAGRKRIFHLTTLSFEEFVNYKTDYKYENRLQAFFEIEEEKTFGLLKEYMNYGGYPAVVVKNTSQEKLQVIKEVYQSFVEKDLIKLLSIEKSEVLGSLLKLIAGQIGQITNYSEISNTLDVSVKTVKNYLWYLEKTYILQAVSPYFRNVRKEITKSPVYYFEDLGMRNFVLEIFGNIEKEPNQGFLFQNFILNFFIKPSLKLSPSKPHFWRTKDKSEVDFIIEKGLETIPVETKFSTMKKPEITRSLRNFIDKYKPKKAIVVNLSLDENIKIKTTEVFLVPYYKLHSLLFKNLA</sequence>
<feature type="domain" description="DUF4143" evidence="2">
    <location>
        <begin position="208"/>
        <end position="363"/>
    </location>
</feature>
<evidence type="ECO:0000313" key="4">
    <source>
        <dbReference type="Proteomes" id="UP000177060"/>
    </source>
</evidence>
<feature type="domain" description="AAA" evidence="1">
    <location>
        <begin position="18"/>
        <end position="146"/>
    </location>
</feature>
<comment type="caution">
    <text evidence="3">The sequence shown here is derived from an EMBL/GenBank/DDBJ whole genome shotgun (WGS) entry which is preliminary data.</text>
</comment>
<accession>A0A1F8BG03</accession>
<dbReference type="PANTHER" id="PTHR43566">
    <property type="entry name" value="CONSERVED PROTEIN"/>
    <property type="match status" value="1"/>
</dbReference>
<dbReference type="PANTHER" id="PTHR43566:SF1">
    <property type="entry name" value="AAA+ ATPASE DOMAIN-CONTAINING PROTEIN"/>
    <property type="match status" value="1"/>
</dbReference>
<dbReference type="InterPro" id="IPR025420">
    <property type="entry name" value="DUF4143"/>
</dbReference>
<organism evidence="3 4">
    <name type="scientific">Candidatus Woesebacteria bacterium RIFCSPLOWO2_01_FULL_39_14</name>
    <dbReference type="NCBI Taxonomy" id="1802518"/>
    <lineage>
        <taxon>Bacteria</taxon>
        <taxon>Candidatus Woeseibacteriota</taxon>
    </lineage>
</organism>
<dbReference type="AlphaFoldDB" id="A0A1F8BG03"/>
<dbReference type="EMBL" id="MGHE01000028">
    <property type="protein sequence ID" value="OGM62880.1"/>
    <property type="molecule type" value="Genomic_DNA"/>
</dbReference>
<dbReference type="SUPFAM" id="SSF52540">
    <property type="entry name" value="P-loop containing nucleoside triphosphate hydrolases"/>
    <property type="match status" value="1"/>
</dbReference>
<dbReference type="Proteomes" id="UP000177060">
    <property type="component" value="Unassembled WGS sequence"/>
</dbReference>
<protein>
    <submittedName>
        <fullName evidence="3">ATPase</fullName>
    </submittedName>
</protein>
<proteinExistence type="predicted"/>
<dbReference type="Gene3D" id="3.40.50.300">
    <property type="entry name" value="P-loop containing nucleotide triphosphate hydrolases"/>
    <property type="match status" value="1"/>
</dbReference>
<gene>
    <name evidence="3" type="ORF">A3A52_03635</name>
</gene>
<dbReference type="InterPro" id="IPR027417">
    <property type="entry name" value="P-loop_NTPase"/>
</dbReference>